<comment type="caution">
    <text evidence="2">The sequence shown here is derived from an EMBL/GenBank/DDBJ whole genome shotgun (WGS) entry which is preliminary data.</text>
</comment>
<dbReference type="EMBL" id="JAKIKS010000076">
    <property type="protein sequence ID" value="MCL1126180.1"/>
    <property type="molecule type" value="Genomic_DNA"/>
</dbReference>
<feature type="transmembrane region" description="Helical" evidence="1">
    <location>
        <begin position="201"/>
        <end position="219"/>
    </location>
</feature>
<reference evidence="2 3" key="1">
    <citation type="submission" date="2022-01" db="EMBL/GenBank/DDBJ databases">
        <title>Whole genome-based taxonomy of the Shewanellaceae.</title>
        <authorList>
            <person name="Martin-Rodriguez A.J."/>
        </authorList>
    </citation>
    <scope>NUCLEOTIDE SEQUENCE [LARGE SCALE GENOMIC DNA]</scope>
    <source>
        <strain evidence="2 3">DSM 17177</strain>
    </source>
</reference>
<accession>A0ABT0LFC2</accession>
<feature type="transmembrane region" description="Helical" evidence="1">
    <location>
        <begin position="166"/>
        <end position="194"/>
    </location>
</feature>
<proteinExistence type="predicted"/>
<dbReference type="Pfam" id="PF12679">
    <property type="entry name" value="ABC2_membrane_2"/>
    <property type="match status" value="1"/>
</dbReference>
<feature type="transmembrane region" description="Helical" evidence="1">
    <location>
        <begin position="250"/>
        <end position="271"/>
    </location>
</feature>
<evidence type="ECO:0000256" key="1">
    <source>
        <dbReference type="SAM" id="Phobius"/>
    </source>
</evidence>
<feature type="transmembrane region" description="Helical" evidence="1">
    <location>
        <begin position="129"/>
        <end position="154"/>
    </location>
</feature>
<keyword evidence="1" id="KW-0812">Transmembrane</keyword>
<feature type="transmembrane region" description="Helical" evidence="1">
    <location>
        <begin position="29"/>
        <end position="48"/>
    </location>
</feature>
<sequence length="276" mass="30680">MNNSAPSQLQNTVIIASFEVKKILFNTRGLIAIAAFALVWLLILLYPIKDASEYLLDPSFRQLLVNLFGENSLNQLFSWKVAEMAIFWVIALFIFPLFSISVAADQFASDKSRGSFRFLTLRTSRDSLYFGRFCGSLLIQSILVLITMIATILLSVSRDPSLFLPALTSGVFASINIIIVLMPYTALMGILSLYANSSKQATIYAILLWAILFIISSFFSDHPSVIAALQWVLPGAQISQMINTHGLGSFMYAPMPLLQTLVLLTLGRLYMKRSAI</sequence>
<name>A0ABT0LFC2_9GAMM</name>
<feature type="transmembrane region" description="Helical" evidence="1">
    <location>
        <begin position="85"/>
        <end position="108"/>
    </location>
</feature>
<evidence type="ECO:0000313" key="2">
    <source>
        <dbReference type="EMBL" id="MCL1126180.1"/>
    </source>
</evidence>
<evidence type="ECO:0000313" key="3">
    <source>
        <dbReference type="Proteomes" id="UP001203423"/>
    </source>
</evidence>
<keyword evidence="1" id="KW-1133">Transmembrane helix</keyword>
<keyword evidence="3" id="KW-1185">Reference proteome</keyword>
<organism evidence="2 3">
    <name type="scientific">Shewanella surugensis</name>
    <dbReference type="NCBI Taxonomy" id="212020"/>
    <lineage>
        <taxon>Bacteria</taxon>
        <taxon>Pseudomonadati</taxon>
        <taxon>Pseudomonadota</taxon>
        <taxon>Gammaproteobacteria</taxon>
        <taxon>Alteromonadales</taxon>
        <taxon>Shewanellaceae</taxon>
        <taxon>Shewanella</taxon>
    </lineage>
</organism>
<dbReference type="Proteomes" id="UP001203423">
    <property type="component" value="Unassembled WGS sequence"/>
</dbReference>
<gene>
    <name evidence="2" type="ORF">L2764_17270</name>
</gene>
<protein>
    <submittedName>
        <fullName evidence="2">ABC transporter permease</fullName>
    </submittedName>
</protein>
<keyword evidence="1" id="KW-0472">Membrane</keyword>
<dbReference type="RefSeq" id="WP_248941570.1">
    <property type="nucleotide sequence ID" value="NZ_JAKIKS010000076.1"/>
</dbReference>